<comment type="caution">
    <text evidence="1">The sequence shown here is derived from an EMBL/GenBank/DDBJ whole genome shotgun (WGS) entry which is preliminary data.</text>
</comment>
<dbReference type="OrthoDB" id="3177484at2"/>
<dbReference type="InterPro" id="IPR024269">
    <property type="entry name" value="DUF3791"/>
</dbReference>
<reference evidence="1 2" key="1">
    <citation type="submission" date="2019-12" db="EMBL/GenBank/DDBJ databases">
        <title>Microbes associate with the intestines of laboratory mice.</title>
        <authorList>
            <person name="Navarre W."/>
            <person name="Wong E."/>
        </authorList>
    </citation>
    <scope>NUCLEOTIDE SEQUENCE [LARGE SCALE GENOMIC DNA]</scope>
    <source>
        <strain evidence="1 2">NM66_B29</strain>
    </source>
</reference>
<dbReference type="EMBL" id="WSRR01000021">
    <property type="protein sequence ID" value="MVX61456.1"/>
    <property type="molecule type" value="Genomic_DNA"/>
</dbReference>
<dbReference type="Proteomes" id="UP000463388">
    <property type="component" value="Unassembled WGS sequence"/>
</dbReference>
<dbReference type="AlphaFoldDB" id="A0A6N8JRV6"/>
<accession>A0A6N8JRV6</accession>
<organism evidence="1 2">
    <name type="scientific">Adlercreutzia mucosicola</name>
    <dbReference type="NCBI Taxonomy" id="580026"/>
    <lineage>
        <taxon>Bacteria</taxon>
        <taxon>Bacillati</taxon>
        <taxon>Actinomycetota</taxon>
        <taxon>Coriobacteriia</taxon>
        <taxon>Eggerthellales</taxon>
        <taxon>Eggerthellaceae</taxon>
        <taxon>Adlercreutzia</taxon>
    </lineage>
</organism>
<dbReference type="Pfam" id="PF12668">
    <property type="entry name" value="DUF3791"/>
    <property type="match status" value="1"/>
</dbReference>
<proteinExistence type="predicted"/>
<keyword evidence="2" id="KW-1185">Reference proteome</keyword>
<dbReference type="RefSeq" id="WP_160346642.1">
    <property type="nucleotide sequence ID" value="NZ_JAOAKZ010000052.1"/>
</dbReference>
<protein>
    <submittedName>
        <fullName evidence="1">DUF3791 domain-containing protein</fullName>
    </submittedName>
</protein>
<gene>
    <name evidence="1" type="ORF">GKZ27_08320</name>
</gene>
<evidence type="ECO:0000313" key="1">
    <source>
        <dbReference type="EMBL" id="MVX61456.1"/>
    </source>
</evidence>
<sequence length="69" mass="8134">MSNELKYLAYAMEYYRRKKGLSGPEAARLFEKYDLYQLVIDNYFLYHIESPDNMVADLDEFIATGRVLA</sequence>
<name>A0A6N8JRV6_9ACTN</name>
<evidence type="ECO:0000313" key="2">
    <source>
        <dbReference type="Proteomes" id="UP000463388"/>
    </source>
</evidence>